<evidence type="ECO:0000313" key="5">
    <source>
        <dbReference type="Proteomes" id="UP000643810"/>
    </source>
</evidence>
<feature type="domain" description="Glycosyl hydrolases family 2 sugar binding" evidence="3">
    <location>
        <begin position="90"/>
        <end position="171"/>
    </location>
</feature>
<dbReference type="InterPro" id="IPR051913">
    <property type="entry name" value="GH2_Domain-Containing"/>
</dbReference>
<dbReference type="InterPro" id="IPR017853">
    <property type="entry name" value="GH"/>
</dbReference>
<dbReference type="InterPro" id="IPR036156">
    <property type="entry name" value="Beta-gal/glucu_dom_sf"/>
</dbReference>
<reference evidence="4 5" key="1">
    <citation type="submission" date="2020-08" db="EMBL/GenBank/DDBJ databases">
        <title>Genome public.</title>
        <authorList>
            <person name="Liu C."/>
            <person name="Sun Q."/>
        </authorList>
    </citation>
    <scope>NUCLEOTIDE SEQUENCE [LARGE SCALE GENOMIC DNA]</scope>
    <source>
        <strain evidence="4 5">NSJ-9</strain>
    </source>
</reference>
<protein>
    <submittedName>
        <fullName evidence="4">Glycoside hydrolase family 2</fullName>
    </submittedName>
</protein>
<keyword evidence="5" id="KW-1185">Reference proteome</keyword>
<name>A0ABR7GED7_9FIRM</name>
<sequence length="638" mass="73594">MKQLYTSWGEKLKEEMKVGKEDLAVLTEYPRPSMMRDSYENLNGWWDYAITKQLDGEKIPDIYNGKILVPYSPEAALSGVEHQLQPDEYLWYHRELVLDRKKLDQGMRLLLHFGAVDQTAYVYVDGKEVMTHVGGYLPFTLDLTPYARKSRADALDLVVKVKDVSDTSYHARGKQKLQRGGMYYTAQSGIWQTVWMEYVPALAIAEVNVVADSDHGKVCFTILAQGKNETNELTDICENFMTNAGLPVTIRIFASSHARANIETPHAKIQEISGKTVIAEYKDSTIIRKKVESSDNPNLYLEDIVLEIPEADRKFWSVETPYLYDYEILLGEDVIYGYFALRTFTKEKDKDGIWRICLNHHPIFMEGVLDQGYWPDGLMTPPADAAYIFDIMGMKETGFHMIRKHIKIEPERFYFHCDRLGMIVWQDMVNGGRSYKDWYVTYLATVLSFLQIKSNDRHRKLLSREDEAGQREWQQEMLETIALLKKHPCISTWVIFNEGWGQFSTNEMVALAREADPTRLIDAASGWYDQGSGDMNSFHNYFFPLVIPRDPRKNERVAVLSEYGGYSYGIPEHTTTEAIYGYGTYKDTESLKAAYEKRRQEAMRLIPQGLCASVYTQVSDIEDEVNGIYTYDRKVKKI</sequence>
<organism evidence="4 5">
    <name type="scientific">Roseburia lenta</name>
    <dbReference type="NCBI Taxonomy" id="2763061"/>
    <lineage>
        <taxon>Bacteria</taxon>
        <taxon>Bacillati</taxon>
        <taxon>Bacillota</taxon>
        <taxon>Clostridia</taxon>
        <taxon>Lachnospirales</taxon>
        <taxon>Lachnospiraceae</taxon>
        <taxon>Roseburia</taxon>
    </lineage>
</organism>
<dbReference type="Proteomes" id="UP000643810">
    <property type="component" value="Unassembled WGS sequence"/>
</dbReference>
<evidence type="ECO:0000259" key="2">
    <source>
        <dbReference type="Pfam" id="PF02836"/>
    </source>
</evidence>
<accession>A0ABR7GED7</accession>
<dbReference type="SUPFAM" id="SSF51445">
    <property type="entry name" value="(Trans)glycosidases"/>
    <property type="match status" value="1"/>
</dbReference>
<evidence type="ECO:0000259" key="3">
    <source>
        <dbReference type="Pfam" id="PF02837"/>
    </source>
</evidence>
<evidence type="ECO:0000313" key="4">
    <source>
        <dbReference type="EMBL" id="MBC5685814.1"/>
    </source>
</evidence>
<comment type="caution">
    <text evidence="4">The sequence shown here is derived from an EMBL/GenBank/DDBJ whole genome shotgun (WGS) entry which is preliminary data.</text>
</comment>
<evidence type="ECO:0000256" key="1">
    <source>
        <dbReference type="ARBA" id="ARBA00007401"/>
    </source>
</evidence>
<dbReference type="PANTHER" id="PTHR42732">
    <property type="entry name" value="BETA-GALACTOSIDASE"/>
    <property type="match status" value="1"/>
</dbReference>
<proteinExistence type="inferred from homology"/>
<dbReference type="PANTHER" id="PTHR42732:SF2">
    <property type="entry name" value="BETA-MANNOSIDASE"/>
    <property type="match status" value="1"/>
</dbReference>
<dbReference type="InterPro" id="IPR006104">
    <property type="entry name" value="Glyco_hydro_2_N"/>
</dbReference>
<dbReference type="Gene3D" id="3.20.20.80">
    <property type="entry name" value="Glycosidases"/>
    <property type="match status" value="1"/>
</dbReference>
<feature type="domain" description="Glycoside hydrolase family 2 catalytic" evidence="2">
    <location>
        <begin position="389"/>
        <end position="525"/>
    </location>
</feature>
<dbReference type="SUPFAM" id="SSF49303">
    <property type="entry name" value="beta-Galactosidase/glucuronidase domain"/>
    <property type="match status" value="1"/>
</dbReference>
<dbReference type="RefSeq" id="WP_186853980.1">
    <property type="nucleotide sequence ID" value="NZ_JACOPG010000002.1"/>
</dbReference>
<dbReference type="Gene3D" id="2.60.120.260">
    <property type="entry name" value="Galactose-binding domain-like"/>
    <property type="match status" value="1"/>
</dbReference>
<dbReference type="Pfam" id="PF02837">
    <property type="entry name" value="Glyco_hydro_2_N"/>
    <property type="match status" value="1"/>
</dbReference>
<dbReference type="EMBL" id="JACOPG010000002">
    <property type="protein sequence ID" value="MBC5685814.1"/>
    <property type="molecule type" value="Genomic_DNA"/>
</dbReference>
<dbReference type="SUPFAM" id="SSF49785">
    <property type="entry name" value="Galactose-binding domain-like"/>
    <property type="match status" value="1"/>
</dbReference>
<dbReference type="GO" id="GO:0016787">
    <property type="term" value="F:hydrolase activity"/>
    <property type="evidence" value="ECO:0007669"/>
    <property type="project" value="UniProtKB-KW"/>
</dbReference>
<comment type="similarity">
    <text evidence="1">Belongs to the glycosyl hydrolase 2 family.</text>
</comment>
<keyword evidence="4" id="KW-0378">Hydrolase</keyword>
<gene>
    <name evidence="4" type="ORF">H8R94_04220</name>
</gene>
<dbReference type="Pfam" id="PF02836">
    <property type="entry name" value="Glyco_hydro_2_C"/>
    <property type="match status" value="1"/>
</dbReference>
<dbReference type="InterPro" id="IPR006103">
    <property type="entry name" value="Glyco_hydro_2_cat"/>
</dbReference>
<dbReference type="InterPro" id="IPR008979">
    <property type="entry name" value="Galactose-bd-like_sf"/>
</dbReference>